<reference evidence="5" key="1">
    <citation type="submission" date="2020-04" db="EMBL/GenBank/DDBJ databases">
        <title>Nitratireductor sp. nov. isolated from mangrove soil.</title>
        <authorList>
            <person name="Ye Y."/>
        </authorList>
    </citation>
    <scope>NUCLEOTIDE SEQUENCE</scope>
    <source>
        <strain evidence="5">SY7</strain>
    </source>
</reference>
<dbReference type="KEGG" id="niy:FQ775_22930"/>
<protein>
    <recommendedName>
        <fullName evidence="1">diguanylate cyclase</fullName>
        <ecNumber evidence="1">2.7.7.65</ecNumber>
    </recommendedName>
</protein>
<keyword evidence="3" id="KW-1133">Transmembrane helix</keyword>
<gene>
    <name evidence="5" type="ORF">FQ775_22930</name>
</gene>
<dbReference type="NCBIfam" id="TIGR00254">
    <property type="entry name" value="GGDEF"/>
    <property type="match status" value="1"/>
</dbReference>
<dbReference type="InterPro" id="IPR043128">
    <property type="entry name" value="Rev_trsase/Diguanyl_cyclase"/>
</dbReference>
<keyword evidence="3" id="KW-0812">Transmembrane</keyword>
<evidence type="ECO:0000313" key="5">
    <source>
        <dbReference type="EMBL" id="QDZ02988.1"/>
    </source>
</evidence>
<dbReference type="GO" id="GO:0043709">
    <property type="term" value="P:cell adhesion involved in single-species biofilm formation"/>
    <property type="evidence" value="ECO:0007669"/>
    <property type="project" value="TreeGrafter"/>
</dbReference>
<dbReference type="GO" id="GO:0005886">
    <property type="term" value="C:plasma membrane"/>
    <property type="evidence" value="ECO:0007669"/>
    <property type="project" value="TreeGrafter"/>
</dbReference>
<dbReference type="Gene3D" id="3.30.70.270">
    <property type="match status" value="1"/>
</dbReference>
<dbReference type="EMBL" id="CP042301">
    <property type="protein sequence ID" value="QDZ02988.1"/>
    <property type="molecule type" value="Genomic_DNA"/>
</dbReference>
<dbReference type="PANTHER" id="PTHR45138">
    <property type="entry name" value="REGULATORY COMPONENTS OF SENSORY TRANSDUCTION SYSTEM"/>
    <property type="match status" value="1"/>
</dbReference>
<keyword evidence="6" id="KW-1185">Reference proteome</keyword>
<dbReference type="OrthoDB" id="9812260at2"/>
<dbReference type="GO" id="GO:1902201">
    <property type="term" value="P:negative regulation of bacterial-type flagellum-dependent cell motility"/>
    <property type="evidence" value="ECO:0007669"/>
    <property type="project" value="TreeGrafter"/>
</dbReference>
<feature type="transmembrane region" description="Helical" evidence="3">
    <location>
        <begin position="55"/>
        <end position="76"/>
    </location>
</feature>
<dbReference type="AlphaFoldDB" id="A0A5B8L6D6"/>
<dbReference type="SMART" id="SM00267">
    <property type="entry name" value="GGDEF"/>
    <property type="match status" value="1"/>
</dbReference>
<comment type="catalytic activity">
    <reaction evidence="2">
        <text>2 GTP = 3',3'-c-di-GMP + 2 diphosphate</text>
        <dbReference type="Rhea" id="RHEA:24898"/>
        <dbReference type="ChEBI" id="CHEBI:33019"/>
        <dbReference type="ChEBI" id="CHEBI:37565"/>
        <dbReference type="ChEBI" id="CHEBI:58805"/>
        <dbReference type="EC" id="2.7.7.65"/>
    </reaction>
</comment>
<feature type="domain" description="GGDEF" evidence="4">
    <location>
        <begin position="124"/>
        <end position="256"/>
    </location>
</feature>
<name>A0A5B8L6D6_9HYPH</name>
<dbReference type="PANTHER" id="PTHR45138:SF9">
    <property type="entry name" value="DIGUANYLATE CYCLASE DGCM-RELATED"/>
    <property type="match status" value="1"/>
</dbReference>
<evidence type="ECO:0000256" key="2">
    <source>
        <dbReference type="ARBA" id="ARBA00034247"/>
    </source>
</evidence>
<dbReference type="Pfam" id="PF00990">
    <property type="entry name" value="GGDEF"/>
    <property type="match status" value="1"/>
</dbReference>
<dbReference type="GO" id="GO:0052621">
    <property type="term" value="F:diguanylate cyclase activity"/>
    <property type="evidence" value="ECO:0007669"/>
    <property type="project" value="UniProtKB-EC"/>
</dbReference>
<dbReference type="SUPFAM" id="SSF55073">
    <property type="entry name" value="Nucleotide cyclase"/>
    <property type="match status" value="1"/>
</dbReference>
<dbReference type="Proteomes" id="UP000321389">
    <property type="component" value="Chromosome"/>
</dbReference>
<dbReference type="EC" id="2.7.7.65" evidence="1"/>
<dbReference type="PROSITE" id="PS50887">
    <property type="entry name" value="GGDEF"/>
    <property type="match status" value="1"/>
</dbReference>
<dbReference type="InterPro" id="IPR050469">
    <property type="entry name" value="Diguanylate_Cyclase"/>
</dbReference>
<organism evidence="5 6">
    <name type="scientific">Nitratireductor mangrovi</name>
    <dbReference type="NCBI Taxonomy" id="2599600"/>
    <lineage>
        <taxon>Bacteria</taxon>
        <taxon>Pseudomonadati</taxon>
        <taxon>Pseudomonadota</taxon>
        <taxon>Alphaproteobacteria</taxon>
        <taxon>Hyphomicrobiales</taxon>
        <taxon>Phyllobacteriaceae</taxon>
        <taxon>Nitratireductor</taxon>
    </lineage>
</organism>
<evidence type="ECO:0000256" key="1">
    <source>
        <dbReference type="ARBA" id="ARBA00012528"/>
    </source>
</evidence>
<evidence type="ECO:0000256" key="3">
    <source>
        <dbReference type="SAM" id="Phobius"/>
    </source>
</evidence>
<dbReference type="FunFam" id="3.30.70.270:FF:000001">
    <property type="entry name" value="Diguanylate cyclase domain protein"/>
    <property type="match status" value="1"/>
</dbReference>
<dbReference type="InterPro" id="IPR029787">
    <property type="entry name" value="Nucleotide_cyclase"/>
</dbReference>
<feature type="transmembrane region" description="Helical" evidence="3">
    <location>
        <begin position="21"/>
        <end position="43"/>
    </location>
</feature>
<dbReference type="RefSeq" id="WP_146301621.1">
    <property type="nucleotide sequence ID" value="NZ_CP042301.2"/>
</dbReference>
<dbReference type="InterPro" id="IPR000160">
    <property type="entry name" value="GGDEF_dom"/>
</dbReference>
<dbReference type="CDD" id="cd01949">
    <property type="entry name" value="GGDEF"/>
    <property type="match status" value="1"/>
</dbReference>
<evidence type="ECO:0000313" key="6">
    <source>
        <dbReference type="Proteomes" id="UP000321389"/>
    </source>
</evidence>
<keyword evidence="3" id="KW-0472">Membrane</keyword>
<proteinExistence type="predicted"/>
<sequence length="268" mass="29436">MADDLGQRFAINWPWLKESRLFRWTLAGTVWCLMVSAGYHAMALAGLGSEEFRKGLPAAAVLSLVLGGPILLFLVFKLRELALANQRLGVVASTDSLTSCLNRGAFSDRVDARLSDDGRSNRRIKGALLIIDADHFKSINDTFGHDLGDEALRVIASAIRGQVRKGDLVGRLGGEEFGVFLPGASQENAVGVAERIRRSISELSFRPMGKPHRLTVSVGGVSFEDQLGFVELYRIADRRLYQAKHGGRNRIELTHVQAYDAHDLTALH</sequence>
<evidence type="ECO:0000259" key="4">
    <source>
        <dbReference type="PROSITE" id="PS50887"/>
    </source>
</evidence>
<accession>A0A5B8L6D6</accession>